<keyword evidence="2" id="KW-1185">Reference proteome</keyword>
<sequence>MGREISPQVKGLQMLRAASGWRGAQLLAHPGRLLRVLGSVCQLLGHVADDVDDAVAHCLNAAKTALE</sequence>
<comment type="caution">
    <text evidence="1">The sequence shown here is derived from an EMBL/GenBank/DDBJ whole genome shotgun (WGS) entry which is preliminary data.</text>
</comment>
<accession>A0A1Q9BXF5</accession>
<feature type="non-terminal residue" evidence="1">
    <location>
        <position position="67"/>
    </location>
</feature>
<dbReference type="AlphaFoldDB" id="A0A1Q9BXF5"/>
<dbReference type="Proteomes" id="UP000186817">
    <property type="component" value="Unassembled WGS sequence"/>
</dbReference>
<dbReference type="EMBL" id="LSRX01002563">
    <property type="protein sequence ID" value="OLP75342.1"/>
    <property type="molecule type" value="Genomic_DNA"/>
</dbReference>
<evidence type="ECO:0000313" key="1">
    <source>
        <dbReference type="EMBL" id="OLP75342.1"/>
    </source>
</evidence>
<evidence type="ECO:0000313" key="2">
    <source>
        <dbReference type="Proteomes" id="UP000186817"/>
    </source>
</evidence>
<gene>
    <name evidence="1" type="ORF">AK812_SmicGene44877</name>
</gene>
<protein>
    <submittedName>
        <fullName evidence="1">Uncharacterized protein</fullName>
    </submittedName>
</protein>
<reference evidence="1 2" key="1">
    <citation type="submission" date="2016-02" db="EMBL/GenBank/DDBJ databases">
        <title>Genome analysis of coral dinoflagellate symbionts highlights evolutionary adaptations to a symbiotic lifestyle.</title>
        <authorList>
            <person name="Aranda M."/>
            <person name="Li Y."/>
            <person name="Liew Y.J."/>
            <person name="Baumgarten S."/>
            <person name="Simakov O."/>
            <person name="Wilson M."/>
            <person name="Piel J."/>
            <person name="Ashoor H."/>
            <person name="Bougouffa S."/>
            <person name="Bajic V.B."/>
            <person name="Ryu T."/>
            <person name="Ravasi T."/>
            <person name="Bayer T."/>
            <person name="Micklem G."/>
            <person name="Kim H."/>
            <person name="Bhak J."/>
            <person name="Lajeunesse T.C."/>
            <person name="Voolstra C.R."/>
        </authorList>
    </citation>
    <scope>NUCLEOTIDE SEQUENCE [LARGE SCALE GENOMIC DNA]</scope>
    <source>
        <strain evidence="1 2">CCMP2467</strain>
    </source>
</reference>
<proteinExistence type="predicted"/>
<organism evidence="1 2">
    <name type="scientific">Symbiodinium microadriaticum</name>
    <name type="common">Dinoflagellate</name>
    <name type="synonym">Zooxanthella microadriatica</name>
    <dbReference type="NCBI Taxonomy" id="2951"/>
    <lineage>
        <taxon>Eukaryota</taxon>
        <taxon>Sar</taxon>
        <taxon>Alveolata</taxon>
        <taxon>Dinophyceae</taxon>
        <taxon>Suessiales</taxon>
        <taxon>Symbiodiniaceae</taxon>
        <taxon>Symbiodinium</taxon>
    </lineage>
</organism>
<name>A0A1Q9BXF5_SYMMI</name>